<dbReference type="PANTHER" id="PTHR48081:SF8">
    <property type="entry name" value="ALPHA_BETA HYDROLASE FOLD-3 DOMAIN-CONTAINING PROTEIN-RELATED"/>
    <property type="match status" value="1"/>
</dbReference>
<dbReference type="InterPro" id="IPR050300">
    <property type="entry name" value="GDXG_lipolytic_enzyme"/>
</dbReference>
<sequence length="323" mass="33846">MTYRFDPELAAVIPMLPAPDFSDLASFRARIVEFRKGTRTDTTGVDVRDLRVPGPPGAPEVPVRVYRPALPSSGTRGDLTAGVLNIHGGGFVVGDISIDDGSCLDLVRALGVVVVSVDYRLAPEHPFPAPLEDCYAALEWLAKSTADLGVDPTRIAVRGISAGAGLAAGLALLTRDLGGPPLCFQFLGVPEIDDRLDTPSMRRFVDTPVWNRPNAVISWNSYLGEGLPGTPGVSPYAAPARATDLAGLPPAYISVMEFDPLRDEGIAYAQALLAAEVPVELHLYPGTFHGSGVAAQAAVSQREGREATAVLAAALGLSPTTAG</sequence>
<dbReference type="InterPro" id="IPR013094">
    <property type="entry name" value="AB_hydrolase_3"/>
</dbReference>
<keyword evidence="4" id="KW-1185">Reference proteome</keyword>
<dbReference type="Pfam" id="PF07859">
    <property type="entry name" value="Abhydrolase_3"/>
    <property type="match status" value="1"/>
</dbReference>
<dbReference type="SUPFAM" id="SSF53474">
    <property type="entry name" value="alpha/beta-Hydrolases"/>
    <property type="match status" value="1"/>
</dbReference>
<dbReference type="EMBL" id="MOMC01000093">
    <property type="protein sequence ID" value="ONH23021.1"/>
    <property type="molecule type" value="Genomic_DNA"/>
</dbReference>
<dbReference type="RefSeq" id="WP_076821882.1">
    <property type="nucleotide sequence ID" value="NZ_MOMC01000093.1"/>
</dbReference>
<dbReference type="AlphaFoldDB" id="A0A1V2I0R1"/>
<accession>A0A1V2I0R1</accession>
<comment type="caution">
    <text evidence="3">The sequence shown here is derived from an EMBL/GenBank/DDBJ whole genome shotgun (WGS) entry which is preliminary data.</text>
</comment>
<dbReference type="OrthoDB" id="3206739at2"/>
<reference evidence="4" key="1">
    <citation type="submission" date="2016-10" db="EMBL/GenBank/DDBJ databases">
        <title>Frankia sp. NRRL B-16386 Genome sequencing.</title>
        <authorList>
            <person name="Ghodhbane-Gtari F."/>
            <person name="Swanson E."/>
            <person name="Gueddou A."/>
            <person name="Hezbri K."/>
            <person name="Ktari K."/>
            <person name="Nouioui I."/>
            <person name="Morris K."/>
            <person name="Simpson S."/>
            <person name="Abebe-Akele F."/>
            <person name="Thomas K."/>
            <person name="Gtari M."/>
            <person name="Tisa L.S."/>
        </authorList>
    </citation>
    <scope>NUCLEOTIDE SEQUENCE [LARGE SCALE GENOMIC DNA]</scope>
    <source>
        <strain evidence="4">NRRL B-16386</strain>
    </source>
</reference>
<organism evidence="3 4">
    <name type="scientific">Pseudofrankia asymbiotica</name>
    <dbReference type="NCBI Taxonomy" id="1834516"/>
    <lineage>
        <taxon>Bacteria</taxon>
        <taxon>Bacillati</taxon>
        <taxon>Actinomycetota</taxon>
        <taxon>Actinomycetes</taxon>
        <taxon>Frankiales</taxon>
        <taxon>Frankiaceae</taxon>
        <taxon>Pseudofrankia</taxon>
    </lineage>
</organism>
<evidence type="ECO:0000313" key="3">
    <source>
        <dbReference type="EMBL" id="ONH23021.1"/>
    </source>
</evidence>
<keyword evidence="1" id="KW-0378">Hydrolase</keyword>
<proteinExistence type="predicted"/>
<dbReference type="Gene3D" id="3.40.50.1820">
    <property type="entry name" value="alpha/beta hydrolase"/>
    <property type="match status" value="1"/>
</dbReference>
<evidence type="ECO:0000256" key="1">
    <source>
        <dbReference type="ARBA" id="ARBA00022801"/>
    </source>
</evidence>
<dbReference type="STRING" id="1834516.BL253_34015"/>
<dbReference type="Proteomes" id="UP000188929">
    <property type="component" value="Unassembled WGS sequence"/>
</dbReference>
<dbReference type="PANTHER" id="PTHR48081">
    <property type="entry name" value="AB HYDROLASE SUPERFAMILY PROTEIN C4A8.06C"/>
    <property type="match status" value="1"/>
</dbReference>
<gene>
    <name evidence="3" type="ORF">BL253_34015</name>
</gene>
<feature type="domain" description="Alpha/beta hydrolase fold-3" evidence="2">
    <location>
        <begin position="83"/>
        <end position="290"/>
    </location>
</feature>
<dbReference type="InterPro" id="IPR029058">
    <property type="entry name" value="AB_hydrolase_fold"/>
</dbReference>
<protein>
    <submittedName>
        <fullName evidence="3">Esterase</fullName>
    </submittedName>
</protein>
<evidence type="ECO:0000259" key="2">
    <source>
        <dbReference type="Pfam" id="PF07859"/>
    </source>
</evidence>
<evidence type="ECO:0000313" key="4">
    <source>
        <dbReference type="Proteomes" id="UP000188929"/>
    </source>
</evidence>
<dbReference type="GO" id="GO:0016787">
    <property type="term" value="F:hydrolase activity"/>
    <property type="evidence" value="ECO:0007669"/>
    <property type="project" value="UniProtKB-KW"/>
</dbReference>
<name>A0A1V2I0R1_9ACTN</name>